<name>A0A183MNY9_9TREM</name>
<dbReference type="InterPro" id="IPR045609">
    <property type="entry name" value="DUF6451"/>
</dbReference>
<dbReference type="Pfam" id="PF14529">
    <property type="entry name" value="Exo_endo_phos_2"/>
    <property type="match status" value="1"/>
</dbReference>
<dbReference type="Proteomes" id="UP000277204">
    <property type="component" value="Unassembled WGS sequence"/>
</dbReference>
<dbReference type="SUPFAM" id="SSF56219">
    <property type="entry name" value="DNase I-like"/>
    <property type="match status" value="1"/>
</dbReference>
<dbReference type="EMBL" id="UZAI01017456">
    <property type="protein sequence ID" value="VDP25060.1"/>
    <property type="molecule type" value="Genomic_DNA"/>
</dbReference>
<dbReference type="STRING" id="48269.A0A183MNY9"/>
<reference evidence="1 2" key="1">
    <citation type="submission" date="2018-11" db="EMBL/GenBank/DDBJ databases">
        <authorList>
            <consortium name="Pathogen Informatics"/>
        </authorList>
    </citation>
    <scope>NUCLEOTIDE SEQUENCE [LARGE SCALE GENOMIC DNA]</scope>
    <source>
        <strain evidence="1 2">Zambia</strain>
    </source>
</reference>
<proteinExistence type="predicted"/>
<evidence type="ECO:0000313" key="1">
    <source>
        <dbReference type="EMBL" id="VDP25060.1"/>
    </source>
</evidence>
<protein>
    <submittedName>
        <fullName evidence="1">Uncharacterized protein</fullName>
    </submittedName>
</protein>
<dbReference type="CDD" id="cd09076">
    <property type="entry name" value="L1-EN"/>
    <property type="match status" value="1"/>
</dbReference>
<accession>A0A183MNY9</accession>
<dbReference type="GO" id="GO:0003824">
    <property type="term" value="F:catalytic activity"/>
    <property type="evidence" value="ECO:0007669"/>
    <property type="project" value="InterPro"/>
</dbReference>
<evidence type="ECO:0000313" key="2">
    <source>
        <dbReference type="Proteomes" id="UP000277204"/>
    </source>
</evidence>
<sequence>MNIIQCYAPTNDYNEDAKDQFYNRLQSIIEKYPTKDLTILMGDFNAKVGTDNTGYEDIMGRHGLGERNENGERFANLCAFNKLVIGGTIFPHKCIHKTTWTSPDHTTQNQIDHICINKTFRRTIEDVRTKRGADIASDHHLLVAKMKLKLKKHWTMGRTISQKFNTVFLQDTNKLNKFKIVLSNEFQAFHDLLNGEGTTMESNWKEIKEAITSTCHEVLGHKKHHHKEWITVDTLDKIQERRNKKAAINTSRTRAEKAKAQAEYTVVNKQVKKSIRTDKRKYVEDLATTAEKAASEGNMRQLYDITKKLSANRRKPERPVKSKEGEVIINIEEQQYRWVEHFKELLNRPAPLNPPNIEAAPTNLPINVGPPTIEEISMAIRQIKNLDFEDDLALLSQTQQQMQEKTNSVAAASAAVGLNIHKGKSKVLRYNTACTDPITIDGEDLEDVKTFTYLDSIIDEQGGSDADVKARIGKTRAAYLQLRNIWNSKQLSTNTKIRWPDTISNNVLWERTNQIPAEEEVRKKRWKWIGHTLRKAPNCVTRQALTWNPQSQRKRGRPKNTLRREMEIDMKKMNKNWMELEKEAQDRVGWRMLVGVGK</sequence>
<dbReference type="PANTHER" id="PTHR47027:SF25">
    <property type="entry name" value="REVERSE TRANSCRIPTASE DOMAIN-CONTAINING PROTEIN"/>
    <property type="match status" value="1"/>
</dbReference>
<dbReference type="AlphaFoldDB" id="A0A183MNY9"/>
<dbReference type="InterPro" id="IPR036691">
    <property type="entry name" value="Endo/exonu/phosph_ase_sf"/>
</dbReference>
<gene>
    <name evidence="1" type="ORF">SMRZ_LOCUS17764</name>
</gene>
<dbReference type="PANTHER" id="PTHR47027">
    <property type="entry name" value="REVERSE TRANSCRIPTASE DOMAIN-CONTAINING PROTEIN"/>
    <property type="match status" value="1"/>
</dbReference>
<dbReference type="Pfam" id="PF20049">
    <property type="entry name" value="DUF6451"/>
    <property type="match status" value="1"/>
</dbReference>
<dbReference type="InterPro" id="IPR005135">
    <property type="entry name" value="Endo/exonuclease/phosphatase"/>
</dbReference>
<keyword evidence="2" id="KW-1185">Reference proteome</keyword>
<dbReference type="Gene3D" id="3.60.10.10">
    <property type="entry name" value="Endonuclease/exonuclease/phosphatase"/>
    <property type="match status" value="1"/>
</dbReference>
<organism evidence="1 2">
    <name type="scientific">Schistosoma margrebowiei</name>
    <dbReference type="NCBI Taxonomy" id="48269"/>
    <lineage>
        <taxon>Eukaryota</taxon>
        <taxon>Metazoa</taxon>
        <taxon>Spiralia</taxon>
        <taxon>Lophotrochozoa</taxon>
        <taxon>Platyhelminthes</taxon>
        <taxon>Trematoda</taxon>
        <taxon>Digenea</taxon>
        <taxon>Strigeidida</taxon>
        <taxon>Schistosomatoidea</taxon>
        <taxon>Schistosomatidae</taxon>
        <taxon>Schistosoma</taxon>
    </lineage>
</organism>